<name>A0A1W6K3F9_9CREN</name>
<organism evidence="2 3">
    <name type="scientific">Acidianus manzaensis</name>
    <dbReference type="NCBI Taxonomy" id="282676"/>
    <lineage>
        <taxon>Archaea</taxon>
        <taxon>Thermoproteota</taxon>
        <taxon>Thermoprotei</taxon>
        <taxon>Sulfolobales</taxon>
        <taxon>Sulfolobaceae</taxon>
        <taxon>Acidianus</taxon>
    </lineage>
</organism>
<dbReference type="GeneID" id="41592001"/>
<dbReference type="OrthoDB" id="44142at2157"/>
<accession>A0A1W6K3F9</accession>
<evidence type="ECO:0000313" key="3">
    <source>
        <dbReference type="Proteomes" id="UP000193404"/>
    </source>
</evidence>
<keyword evidence="3" id="KW-1185">Reference proteome</keyword>
<dbReference type="EMBL" id="CP020477">
    <property type="protein sequence ID" value="ARM76974.1"/>
    <property type="molecule type" value="Genomic_DNA"/>
</dbReference>
<proteinExistence type="predicted"/>
<dbReference type="STRING" id="282676.B6F84_13735"/>
<dbReference type="AlphaFoldDB" id="A0A1W6K3F9"/>
<evidence type="ECO:0000256" key="1">
    <source>
        <dbReference type="SAM" id="Coils"/>
    </source>
</evidence>
<dbReference type="RefSeq" id="WP_148692767.1">
    <property type="nucleotide sequence ID" value="NZ_CP020477.1"/>
</dbReference>
<feature type="coiled-coil region" evidence="1">
    <location>
        <begin position="198"/>
        <end position="342"/>
    </location>
</feature>
<keyword evidence="1" id="KW-0175">Coiled coil</keyword>
<evidence type="ECO:0000313" key="2">
    <source>
        <dbReference type="EMBL" id="ARM76974.1"/>
    </source>
</evidence>
<protein>
    <submittedName>
        <fullName evidence="2">Uncharacterized protein</fullName>
    </submittedName>
</protein>
<gene>
    <name evidence="2" type="ORF">B6F84_13735</name>
</gene>
<reference evidence="2 3" key="1">
    <citation type="submission" date="2017-03" db="EMBL/GenBank/DDBJ databases">
        <title>Sulfur activation and transportation mechanism of thermophilic Archaea Acidianus manzaensis YN-25.</title>
        <authorList>
            <person name="Ma Y."/>
            <person name="Yang Y."/>
            <person name="Xia J."/>
        </authorList>
    </citation>
    <scope>NUCLEOTIDE SEQUENCE [LARGE SCALE GENOMIC DNA]</scope>
    <source>
        <strain evidence="2 3">YN-25</strain>
    </source>
</reference>
<dbReference type="KEGG" id="aman:B6F84_13735"/>
<dbReference type="Proteomes" id="UP000193404">
    <property type="component" value="Chromosome"/>
</dbReference>
<sequence length="609" mass="72078">MTKTQNCDETFQDVVEFSRKDLIEIESMPIEERILKYNQLKQNRREYEQTCTKNLTFNEKANRLGYFDIALLRISYTLKDQGIAKDFTQDEYEAFSKLNQFINLDYVTPEEIATALFNKKGKIYDIVKKWYEEQMYEFEKMIDPEGKKVRQTLATALRHEYLLRFEKIKKGIIEYFNKDPGAPKELFSEYEDVIRKEYEAEMERIKIEENTRRIAEQKNAELERQIEELREEREKLDQYLSSYGAKGQDLQSKINAVISSLQNNLRQLLDEKRKLEQEKNNLLEMLNSAKNQTKAVIEAEIKRYEDTNKDLENKIAQLQNALSQMQLEKNALQEKIEDIKNASSSSIAIKFDEARIMEVNFIGRFETKINQPRKYFDPIRKEEFEMKKPSTVYKSEETAKLLIPPQDIPKYPHNTEITCIMRKNRILREDLEVIVKAKFLSHLENFTKTFYDNKTIGLSDILPYLDQAIEEARKGKVLYVIGIASPTGFSEELTKYVNSDDFYRNFTSYYVTMCLVNLLTGEIIYNKMDEKIKDYIDLFEPQLENEKIQKLKEEVKHYLLLDGYITLSKAIEKTNSSQILMKRVFYEIQKEGTAKIYEEKQDIILKVQS</sequence>